<organism evidence="2 3">
    <name type="scientific">Podospora australis</name>
    <dbReference type="NCBI Taxonomy" id="1536484"/>
    <lineage>
        <taxon>Eukaryota</taxon>
        <taxon>Fungi</taxon>
        <taxon>Dikarya</taxon>
        <taxon>Ascomycota</taxon>
        <taxon>Pezizomycotina</taxon>
        <taxon>Sordariomycetes</taxon>
        <taxon>Sordariomycetidae</taxon>
        <taxon>Sordariales</taxon>
        <taxon>Podosporaceae</taxon>
        <taxon>Podospora</taxon>
    </lineage>
</organism>
<evidence type="ECO:0000256" key="1">
    <source>
        <dbReference type="SAM" id="Coils"/>
    </source>
</evidence>
<reference evidence="2" key="1">
    <citation type="journal article" date="2023" name="Mol. Phylogenet. Evol.">
        <title>Genome-scale phylogeny and comparative genomics of the fungal order Sordariales.</title>
        <authorList>
            <person name="Hensen N."/>
            <person name="Bonometti L."/>
            <person name="Westerberg I."/>
            <person name="Brannstrom I.O."/>
            <person name="Guillou S."/>
            <person name="Cros-Aarteil S."/>
            <person name="Calhoun S."/>
            <person name="Haridas S."/>
            <person name="Kuo A."/>
            <person name="Mondo S."/>
            <person name="Pangilinan J."/>
            <person name="Riley R."/>
            <person name="LaButti K."/>
            <person name="Andreopoulos B."/>
            <person name="Lipzen A."/>
            <person name="Chen C."/>
            <person name="Yan M."/>
            <person name="Daum C."/>
            <person name="Ng V."/>
            <person name="Clum A."/>
            <person name="Steindorff A."/>
            <person name="Ohm R.A."/>
            <person name="Martin F."/>
            <person name="Silar P."/>
            <person name="Natvig D.O."/>
            <person name="Lalanne C."/>
            <person name="Gautier V."/>
            <person name="Ament-Velasquez S.L."/>
            <person name="Kruys A."/>
            <person name="Hutchinson M.I."/>
            <person name="Powell A.J."/>
            <person name="Barry K."/>
            <person name="Miller A.N."/>
            <person name="Grigoriev I.V."/>
            <person name="Debuchy R."/>
            <person name="Gladieux P."/>
            <person name="Hiltunen Thoren M."/>
            <person name="Johannesson H."/>
        </authorList>
    </citation>
    <scope>NUCLEOTIDE SEQUENCE</scope>
    <source>
        <strain evidence="2">PSN309</strain>
    </source>
</reference>
<evidence type="ECO:0000313" key="2">
    <source>
        <dbReference type="EMBL" id="KAK4185720.1"/>
    </source>
</evidence>
<evidence type="ECO:0000313" key="3">
    <source>
        <dbReference type="Proteomes" id="UP001302126"/>
    </source>
</evidence>
<dbReference type="Gene3D" id="3.90.245.10">
    <property type="entry name" value="Ribonucleoside hydrolase-like"/>
    <property type="match status" value="1"/>
</dbReference>
<gene>
    <name evidence="2" type="ORF">QBC35DRAFT_297302</name>
</gene>
<proteinExistence type="predicted"/>
<keyword evidence="1" id="KW-0175">Coiled coil</keyword>
<dbReference type="Proteomes" id="UP001302126">
    <property type="component" value="Unassembled WGS sequence"/>
</dbReference>
<comment type="caution">
    <text evidence="2">The sequence shown here is derived from an EMBL/GenBank/DDBJ whole genome shotgun (WGS) entry which is preliminary data.</text>
</comment>
<dbReference type="AlphaFoldDB" id="A0AAN6WQR8"/>
<protein>
    <submittedName>
        <fullName evidence="2">Uncharacterized protein</fullName>
    </submittedName>
</protein>
<reference evidence="2" key="2">
    <citation type="submission" date="2023-05" db="EMBL/GenBank/DDBJ databases">
        <authorList>
            <consortium name="Lawrence Berkeley National Laboratory"/>
            <person name="Steindorff A."/>
            <person name="Hensen N."/>
            <person name="Bonometti L."/>
            <person name="Westerberg I."/>
            <person name="Brannstrom I.O."/>
            <person name="Guillou S."/>
            <person name="Cros-Aarteil S."/>
            <person name="Calhoun S."/>
            <person name="Haridas S."/>
            <person name="Kuo A."/>
            <person name="Mondo S."/>
            <person name="Pangilinan J."/>
            <person name="Riley R."/>
            <person name="Labutti K."/>
            <person name="Andreopoulos B."/>
            <person name="Lipzen A."/>
            <person name="Chen C."/>
            <person name="Yanf M."/>
            <person name="Daum C."/>
            <person name="Ng V."/>
            <person name="Clum A."/>
            <person name="Ohm R."/>
            <person name="Martin F."/>
            <person name="Silar P."/>
            <person name="Natvig D."/>
            <person name="Lalanne C."/>
            <person name="Gautier V."/>
            <person name="Ament-Velasquez S.L."/>
            <person name="Kruys A."/>
            <person name="Hutchinson M.I."/>
            <person name="Powell A.J."/>
            <person name="Barry K."/>
            <person name="Miller A.N."/>
            <person name="Grigoriev I.V."/>
            <person name="Debuchy R."/>
            <person name="Gladieux P."/>
            <person name="Thoren M.H."/>
            <person name="Johannesson H."/>
        </authorList>
    </citation>
    <scope>NUCLEOTIDE SEQUENCE</scope>
    <source>
        <strain evidence="2">PSN309</strain>
    </source>
</reference>
<dbReference type="EMBL" id="MU864441">
    <property type="protein sequence ID" value="KAK4185720.1"/>
    <property type="molecule type" value="Genomic_DNA"/>
</dbReference>
<sequence>MAENTSQSDDVHSPDRIADEPLIPYEPLIPFRQSSWPEEHGLYLKLRVFVRNRSPDQIPRVVVITDVEQDYDDLLAIIFLIEMHRMGAIHLEGCIANHYPADRRAWFLRTVLDLFNLPEVPVTEGTKGASDVEAHAPDLFYGLKNKTFEEAGNRRVSPFRNGLDLLNALVQESGTGRPPKQKLTVLLISSLQDISELFDDYKTTDAKDLQAKIHKCVSQGGYKWEDGVLWPEMGMVNNSFNRKAAKNYTRTIQESKIPSDAWSREAAKASALDGKFFKKLFGLGPIGAHLKWMWLRQEFKFYWDSNNDPFMPHLNFGWYLNTRLGLPKGSEKYNEWINGKPPRFRAVYPHIRIIPYDCCAAVGAVGDDFMRAMGVLGSADSLPDYNKTKPCEHRMFGRSPDDLGGINPSQLAKVMETFLHGALLATHKKGEQHIHAKSVEHYTQEFTEEMGEKWDHDSHDPLFIEIKESWKELSKCKAKALDAEDSCDLARRQCERLGGTEVAKVKVKEAEEAKAEADWRVVKAEIELKKVQAKVKEDQESPSGRLRGRYDYKHQKSFTAPYEWLYQKEMGGSSATVDIT</sequence>
<dbReference type="InterPro" id="IPR036452">
    <property type="entry name" value="Ribo_hydro-like"/>
</dbReference>
<dbReference type="GO" id="GO:0016799">
    <property type="term" value="F:hydrolase activity, hydrolyzing N-glycosyl compounds"/>
    <property type="evidence" value="ECO:0007669"/>
    <property type="project" value="InterPro"/>
</dbReference>
<name>A0AAN6WQR8_9PEZI</name>
<dbReference type="SUPFAM" id="SSF53590">
    <property type="entry name" value="Nucleoside hydrolase"/>
    <property type="match status" value="1"/>
</dbReference>
<feature type="coiled-coil region" evidence="1">
    <location>
        <begin position="507"/>
        <end position="541"/>
    </location>
</feature>
<keyword evidence="3" id="KW-1185">Reference proteome</keyword>
<accession>A0AAN6WQR8</accession>